<dbReference type="RefSeq" id="WP_142703479.1">
    <property type="nucleotide sequence ID" value="NZ_VIRS01000003.1"/>
</dbReference>
<evidence type="ECO:0000256" key="1">
    <source>
        <dbReference type="SAM" id="MobiDB-lite"/>
    </source>
</evidence>
<keyword evidence="3" id="KW-1185">Reference proteome</keyword>
<feature type="region of interest" description="Disordered" evidence="1">
    <location>
        <begin position="42"/>
        <end position="62"/>
    </location>
</feature>
<dbReference type="Proteomes" id="UP000317982">
    <property type="component" value="Unassembled WGS sequence"/>
</dbReference>
<organism evidence="2 3">
    <name type="scientific">Cryptosporangium phraense</name>
    <dbReference type="NCBI Taxonomy" id="2593070"/>
    <lineage>
        <taxon>Bacteria</taxon>
        <taxon>Bacillati</taxon>
        <taxon>Actinomycetota</taxon>
        <taxon>Actinomycetes</taxon>
        <taxon>Cryptosporangiales</taxon>
        <taxon>Cryptosporangiaceae</taxon>
        <taxon>Cryptosporangium</taxon>
    </lineage>
</organism>
<dbReference type="OrthoDB" id="9950393at2"/>
<comment type="caution">
    <text evidence="2">The sequence shown here is derived from an EMBL/GenBank/DDBJ whole genome shotgun (WGS) entry which is preliminary data.</text>
</comment>
<dbReference type="AlphaFoldDB" id="A0A545AXL5"/>
<sequence>MTQVSSITTAAAPQAVAAPLASLADKPFAYVLRGLVEAQLPRPTAAAERPERPGPVVDSGAPTAVVTKHGPVTLGAFALWHRFANASPFGEGASAG</sequence>
<name>A0A545AXL5_9ACTN</name>
<evidence type="ECO:0000313" key="3">
    <source>
        <dbReference type="Proteomes" id="UP000317982"/>
    </source>
</evidence>
<protein>
    <submittedName>
        <fullName evidence="2">Uncharacterized protein</fullName>
    </submittedName>
</protein>
<dbReference type="InParanoid" id="A0A545AXL5"/>
<evidence type="ECO:0000313" key="2">
    <source>
        <dbReference type="EMBL" id="TQS46072.1"/>
    </source>
</evidence>
<accession>A0A545AXL5</accession>
<reference evidence="2 3" key="1">
    <citation type="submission" date="2019-07" db="EMBL/GenBank/DDBJ databases">
        <title>Cryptosporangium phraense sp. nov., isolated from plant litter.</title>
        <authorList>
            <person name="Suriyachadkun C."/>
        </authorList>
    </citation>
    <scope>NUCLEOTIDE SEQUENCE [LARGE SCALE GENOMIC DNA]</scope>
    <source>
        <strain evidence="2 3">A-T 5661</strain>
    </source>
</reference>
<dbReference type="EMBL" id="VIRS01000003">
    <property type="protein sequence ID" value="TQS46072.1"/>
    <property type="molecule type" value="Genomic_DNA"/>
</dbReference>
<proteinExistence type="predicted"/>
<gene>
    <name evidence="2" type="ORF">FL583_06205</name>
</gene>